<dbReference type="InterPro" id="IPR050793">
    <property type="entry name" value="CMP-NeuNAc_synthase"/>
</dbReference>
<dbReference type="PANTHER" id="PTHR21485">
    <property type="entry name" value="HAD SUPERFAMILY MEMBERS CMAS AND KDSC"/>
    <property type="match status" value="1"/>
</dbReference>
<dbReference type="AlphaFoldDB" id="A0A1G2EF52"/>
<keyword evidence="1" id="KW-0548">Nucleotidyltransferase</keyword>
<comment type="caution">
    <text evidence="1">The sequence shown here is derived from an EMBL/GenBank/DDBJ whole genome shotgun (WGS) entry which is preliminary data.</text>
</comment>
<gene>
    <name evidence="1" type="ORF">A2896_01410</name>
</gene>
<dbReference type="PANTHER" id="PTHR21485:SF3">
    <property type="entry name" value="N-ACYLNEURAMINATE CYTIDYLYLTRANSFERASE"/>
    <property type="match status" value="1"/>
</dbReference>
<dbReference type="InterPro" id="IPR003329">
    <property type="entry name" value="Cytidylyl_trans"/>
</dbReference>
<accession>A0A1G2EF52</accession>
<name>A0A1G2EF52_9BACT</name>
<proteinExistence type="predicted"/>
<dbReference type="SUPFAM" id="SSF53448">
    <property type="entry name" value="Nucleotide-diphospho-sugar transferases"/>
    <property type="match status" value="1"/>
</dbReference>
<organism evidence="1 2">
    <name type="scientific">Candidatus Nealsonbacteria bacterium RIFCSPLOWO2_01_FULL_43_32</name>
    <dbReference type="NCBI Taxonomy" id="1801672"/>
    <lineage>
        <taxon>Bacteria</taxon>
        <taxon>Candidatus Nealsoniibacteriota</taxon>
    </lineage>
</organism>
<evidence type="ECO:0000313" key="1">
    <source>
        <dbReference type="EMBL" id="OGZ23981.1"/>
    </source>
</evidence>
<evidence type="ECO:0000313" key="2">
    <source>
        <dbReference type="Proteomes" id="UP000178647"/>
    </source>
</evidence>
<dbReference type="InterPro" id="IPR029044">
    <property type="entry name" value="Nucleotide-diphossugar_trans"/>
</dbReference>
<dbReference type="Pfam" id="PF02348">
    <property type="entry name" value="CTP_transf_3"/>
    <property type="match status" value="1"/>
</dbReference>
<dbReference type="CDD" id="cd02513">
    <property type="entry name" value="CMP-NeuAc_Synthase"/>
    <property type="match status" value="1"/>
</dbReference>
<reference evidence="1 2" key="1">
    <citation type="journal article" date="2016" name="Nat. Commun.">
        <title>Thousands of microbial genomes shed light on interconnected biogeochemical processes in an aquifer system.</title>
        <authorList>
            <person name="Anantharaman K."/>
            <person name="Brown C.T."/>
            <person name="Hug L.A."/>
            <person name="Sharon I."/>
            <person name="Castelle C.J."/>
            <person name="Probst A.J."/>
            <person name="Thomas B.C."/>
            <person name="Singh A."/>
            <person name="Wilkins M.J."/>
            <person name="Karaoz U."/>
            <person name="Brodie E.L."/>
            <person name="Williams K.H."/>
            <person name="Hubbard S.S."/>
            <person name="Banfield J.F."/>
        </authorList>
    </citation>
    <scope>NUCLEOTIDE SEQUENCE [LARGE SCALE GENOMIC DNA]</scope>
</reference>
<dbReference type="EMBL" id="MHMH01000021">
    <property type="protein sequence ID" value="OGZ23981.1"/>
    <property type="molecule type" value="Genomic_DNA"/>
</dbReference>
<dbReference type="GO" id="GO:0008781">
    <property type="term" value="F:N-acylneuraminate cytidylyltransferase activity"/>
    <property type="evidence" value="ECO:0007669"/>
    <property type="project" value="TreeGrafter"/>
</dbReference>
<keyword evidence="1" id="KW-0808">Transferase</keyword>
<sequence length="254" mass="28688">MIVALLIGREGSQGFPGKNIKPALGRPLMVYPILAAQNSKYVERVYVSTDSDKIKEISKQQGARVIDRPAELAGHKALGQDAFVHGFNVIRDELKKEGKEVEFIALLHCNAPTVLASQIDKGVEILREHPDYDSVITVGKYNMYHPNRMRKINKDGLIEPFVPLEAFGDPKTMSCDRDSAGDAWLADVALSLVRPRCLDNIEEGVKPQQWMGQKIYPIENEAGLDIDYEWQWGQVEWWLKYNGFTGDKTPYKNN</sequence>
<dbReference type="Gene3D" id="3.90.550.10">
    <property type="entry name" value="Spore Coat Polysaccharide Biosynthesis Protein SpsA, Chain A"/>
    <property type="match status" value="1"/>
</dbReference>
<dbReference type="Proteomes" id="UP000178647">
    <property type="component" value="Unassembled WGS sequence"/>
</dbReference>
<protein>
    <submittedName>
        <fullName evidence="1">Cytidylyltransferase</fullName>
    </submittedName>
</protein>
<dbReference type="STRING" id="1801672.A2896_01410"/>